<reference evidence="1 2" key="1">
    <citation type="journal article" date="2011" name="Front. Microbiol.">
        <title>Genomic signatures of strain selection and enhancement in Bacillus atrophaeus var. globigii, a historical biowarfare simulant.</title>
        <authorList>
            <person name="Gibbons H.S."/>
            <person name="Broomall S.M."/>
            <person name="McNew L.A."/>
            <person name="Daligault H."/>
            <person name="Chapman C."/>
            <person name="Bruce D."/>
            <person name="Karavis M."/>
            <person name="Krepps M."/>
            <person name="McGregor P.A."/>
            <person name="Hong C."/>
            <person name="Park K.H."/>
            <person name="Akmal A."/>
            <person name="Feldman A."/>
            <person name="Lin J.S."/>
            <person name="Chang W.E."/>
            <person name="Higgs B.W."/>
            <person name="Demirev P."/>
            <person name="Lindquist J."/>
            <person name="Liem A."/>
            <person name="Fochler E."/>
            <person name="Read T.D."/>
            <person name="Tapia R."/>
            <person name="Johnson S."/>
            <person name="Bishop-Lilly K.A."/>
            <person name="Detter C."/>
            <person name="Han C."/>
            <person name="Sozhamannan S."/>
            <person name="Rosenzweig C.N."/>
            <person name="Skowronski E.W."/>
        </authorList>
    </citation>
    <scope>NUCLEOTIDE SEQUENCE [LARGE SCALE GENOMIC DNA]</scope>
    <source>
        <strain evidence="1 2">AIT1</strain>
    </source>
</reference>
<sequence length="72" mass="8275">MAKQLQIKLTPEATQKYLKLCGEQMEAEMNEFVEPTFPLIKIEMSMFENEVFMEVGNEWVELGDSAVEIISS</sequence>
<dbReference type="EMBL" id="PIPQ01000001">
    <property type="protein sequence ID" value="RUO43702.1"/>
    <property type="molecule type" value="Genomic_DNA"/>
</dbReference>
<name>A0A432X8I3_9GAMM</name>
<dbReference type="AlphaFoldDB" id="A0A432X8I3"/>
<evidence type="ECO:0000313" key="2">
    <source>
        <dbReference type="Proteomes" id="UP000286976"/>
    </source>
</evidence>
<gene>
    <name evidence="1" type="ORF">CWE15_00425</name>
</gene>
<dbReference type="RefSeq" id="WP_126756095.1">
    <property type="nucleotide sequence ID" value="NZ_PIPQ01000001.1"/>
</dbReference>
<dbReference type="Proteomes" id="UP000286976">
    <property type="component" value="Unassembled WGS sequence"/>
</dbReference>
<keyword evidence="2" id="KW-1185">Reference proteome</keyword>
<organism evidence="1 2">
    <name type="scientific">Aliidiomarina taiwanensis</name>
    <dbReference type="NCBI Taxonomy" id="946228"/>
    <lineage>
        <taxon>Bacteria</taxon>
        <taxon>Pseudomonadati</taxon>
        <taxon>Pseudomonadota</taxon>
        <taxon>Gammaproteobacteria</taxon>
        <taxon>Alteromonadales</taxon>
        <taxon>Idiomarinaceae</taxon>
        <taxon>Aliidiomarina</taxon>
    </lineage>
</organism>
<evidence type="ECO:0000313" key="1">
    <source>
        <dbReference type="EMBL" id="RUO43702.1"/>
    </source>
</evidence>
<proteinExistence type="predicted"/>
<comment type="caution">
    <text evidence="1">The sequence shown here is derived from an EMBL/GenBank/DDBJ whole genome shotgun (WGS) entry which is preliminary data.</text>
</comment>
<accession>A0A432X8I3</accession>
<protein>
    <submittedName>
        <fullName evidence="1">Uncharacterized protein</fullName>
    </submittedName>
</protein>